<dbReference type="OrthoDB" id="5344325at2759"/>
<dbReference type="InterPro" id="IPR050613">
    <property type="entry name" value="Sec_Metabolite_Reg"/>
</dbReference>
<dbReference type="GO" id="GO:0008270">
    <property type="term" value="F:zinc ion binding"/>
    <property type="evidence" value="ECO:0007669"/>
    <property type="project" value="InterPro"/>
</dbReference>
<evidence type="ECO:0000256" key="1">
    <source>
        <dbReference type="ARBA" id="ARBA00004123"/>
    </source>
</evidence>
<evidence type="ECO:0000259" key="3">
    <source>
        <dbReference type="Pfam" id="PF04082"/>
    </source>
</evidence>
<comment type="subcellular location">
    <subcellularLocation>
        <location evidence="1">Nucleus</location>
    </subcellularLocation>
</comment>
<dbReference type="PANTHER" id="PTHR31001:SF87">
    <property type="entry name" value="COL-21"/>
    <property type="match status" value="1"/>
</dbReference>
<proteinExistence type="predicted"/>
<dbReference type="GO" id="GO:0003677">
    <property type="term" value="F:DNA binding"/>
    <property type="evidence" value="ECO:0007669"/>
    <property type="project" value="InterPro"/>
</dbReference>
<dbReference type="GO" id="GO:0006351">
    <property type="term" value="P:DNA-templated transcription"/>
    <property type="evidence" value="ECO:0007669"/>
    <property type="project" value="InterPro"/>
</dbReference>
<dbReference type="Pfam" id="PF04082">
    <property type="entry name" value="Fungal_trans"/>
    <property type="match status" value="1"/>
</dbReference>
<keyword evidence="2" id="KW-0539">Nucleus</keyword>
<feature type="domain" description="Xylanolytic transcriptional activator regulatory" evidence="3">
    <location>
        <begin position="8"/>
        <end position="81"/>
    </location>
</feature>
<dbReference type="CDD" id="cd12148">
    <property type="entry name" value="fungal_TF_MHR"/>
    <property type="match status" value="1"/>
</dbReference>
<keyword evidence="5" id="KW-1185">Reference proteome</keyword>
<comment type="caution">
    <text evidence="4">The sequence shown here is derived from an EMBL/GenBank/DDBJ whole genome shotgun (WGS) entry which is preliminary data.</text>
</comment>
<dbReference type="Proteomes" id="UP001152300">
    <property type="component" value="Unassembled WGS sequence"/>
</dbReference>
<sequence length="302" mass="34428">MKYSYEGKIDQFWEGIVSASQAAQKAGIHRESSEPDEKGCELQKEMRRRVFCSLYILDSYLSRQLDRIPFLQEYLVAKTLPRMHLVPNSDYTNGDFDRPDMFTERLLQVRLARFWSNVGPKQNTDYDPTQAEQRYEKFCAEYLPSLPPYFALTPQTYWDKAISALHSRFSNYHTRFGVIIFNTFEASVLLLTVCTHGSFLVDQDEDAGQILDLTAGQLTRKQLMQAVGKGLDRLQTLAEVSDIAANNAKTLVQLFANASRDIREFSLLELDNDLGLCVPSESLNPSLMTVGIHVLLKHVILT</sequence>
<dbReference type="AlphaFoldDB" id="A0A9X0DCY8"/>
<name>A0A9X0DCY8_9HELO</name>
<organism evidence="4 5">
    <name type="scientific">Sclerotinia nivalis</name>
    <dbReference type="NCBI Taxonomy" id="352851"/>
    <lineage>
        <taxon>Eukaryota</taxon>
        <taxon>Fungi</taxon>
        <taxon>Dikarya</taxon>
        <taxon>Ascomycota</taxon>
        <taxon>Pezizomycotina</taxon>
        <taxon>Leotiomycetes</taxon>
        <taxon>Helotiales</taxon>
        <taxon>Sclerotiniaceae</taxon>
        <taxon>Sclerotinia</taxon>
    </lineage>
</organism>
<dbReference type="PANTHER" id="PTHR31001">
    <property type="entry name" value="UNCHARACTERIZED TRANSCRIPTIONAL REGULATORY PROTEIN"/>
    <property type="match status" value="1"/>
</dbReference>
<dbReference type="GO" id="GO:0005634">
    <property type="term" value="C:nucleus"/>
    <property type="evidence" value="ECO:0007669"/>
    <property type="project" value="UniProtKB-SubCell"/>
</dbReference>
<gene>
    <name evidence="4" type="ORF">OCU04_012459</name>
</gene>
<reference evidence="4" key="1">
    <citation type="submission" date="2022-11" db="EMBL/GenBank/DDBJ databases">
        <title>Genome Resource of Sclerotinia nivalis Strain SnTB1, a Plant Pathogen Isolated from American Ginseng.</title>
        <authorList>
            <person name="Fan S."/>
        </authorList>
    </citation>
    <scope>NUCLEOTIDE SEQUENCE</scope>
    <source>
        <strain evidence="4">SnTB1</strain>
    </source>
</reference>
<accession>A0A9X0DCY8</accession>
<protein>
    <recommendedName>
        <fullName evidence="3">Xylanolytic transcriptional activator regulatory domain-containing protein</fullName>
    </recommendedName>
</protein>
<dbReference type="InterPro" id="IPR007219">
    <property type="entry name" value="XnlR_reg_dom"/>
</dbReference>
<evidence type="ECO:0000256" key="2">
    <source>
        <dbReference type="ARBA" id="ARBA00023242"/>
    </source>
</evidence>
<evidence type="ECO:0000313" key="5">
    <source>
        <dbReference type="Proteomes" id="UP001152300"/>
    </source>
</evidence>
<evidence type="ECO:0000313" key="4">
    <source>
        <dbReference type="EMBL" id="KAJ8058264.1"/>
    </source>
</evidence>
<dbReference type="EMBL" id="JAPEIS010000016">
    <property type="protein sequence ID" value="KAJ8058264.1"/>
    <property type="molecule type" value="Genomic_DNA"/>
</dbReference>